<organism evidence="1 2">
    <name type="scientific">Actinacidiphila glaucinigra</name>
    <dbReference type="NCBI Taxonomy" id="235986"/>
    <lineage>
        <taxon>Bacteria</taxon>
        <taxon>Bacillati</taxon>
        <taxon>Actinomycetota</taxon>
        <taxon>Actinomycetes</taxon>
        <taxon>Kitasatosporales</taxon>
        <taxon>Streptomycetaceae</taxon>
        <taxon>Actinacidiphila</taxon>
    </lineage>
</organism>
<evidence type="ECO:0000313" key="2">
    <source>
        <dbReference type="Proteomes" id="UP000198280"/>
    </source>
</evidence>
<accession>A0A239NDN2</accession>
<dbReference type="Proteomes" id="UP000198280">
    <property type="component" value="Unassembled WGS sequence"/>
</dbReference>
<gene>
    <name evidence="1" type="ORF">SAMN05216252_13481</name>
</gene>
<proteinExistence type="predicted"/>
<dbReference type="EMBL" id="FZOF01000034">
    <property type="protein sequence ID" value="SNT53077.1"/>
    <property type="molecule type" value="Genomic_DNA"/>
</dbReference>
<dbReference type="AlphaFoldDB" id="A0A239NDN2"/>
<name>A0A239NDN2_9ACTN</name>
<evidence type="ECO:0000313" key="1">
    <source>
        <dbReference type="EMBL" id="SNT53077.1"/>
    </source>
</evidence>
<keyword evidence="2" id="KW-1185">Reference proteome</keyword>
<sequence length="30" mass="3375">MALRPDFLFEPAHRETPGFEDFALAVPKTA</sequence>
<protein>
    <submittedName>
        <fullName evidence="1">Uncharacterized protein</fullName>
    </submittedName>
</protein>
<reference evidence="1 2" key="1">
    <citation type="submission" date="2017-06" db="EMBL/GenBank/DDBJ databases">
        <authorList>
            <person name="Kim H.J."/>
            <person name="Triplett B.A."/>
        </authorList>
    </citation>
    <scope>NUCLEOTIDE SEQUENCE [LARGE SCALE GENOMIC DNA]</scope>
    <source>
        <strain evidence="1 2">CGMCC 4.1858</strain>
    </source>
</reference>